<sequence length="165" mass="18598">MKTPGAVASKILLDLSLMMKKGKNKIAGRGLRNLMHHHSSTMHGGASREYEFSCSNTPFYHHYFTTTTTTATTTQQKKRRNSISMPSGGEIESSIEAVDRVLERIRSLQSNKDDINEEFHDDGVTGVEEMMFGSSQDQHVDEAAEEFIKRFYSQLKQQPSTPLLL</sequence>
<dbReference type="PANTHER" id="PTHR33265:SF8">
    <property type="entry name" value="AVR9_CF-9 RAPIDLY ELICITED PROTEIN 146"/>
    <property type="match status" value="1"/>
</dbReference>
<accession>A0A9Q1QAZ4</accession>
<name>A0A9Q1QAZ4_9CARY</name>
<evidence type="ECO:0008006" key="4">
    <source>
        <dbReference type="Google" id="ProtNLM"/>
    </source>
</evidence>
<feature type="region of interest" description="Disordered" evidence="1">
    <location>
        <begin position="71"/>
        <end position="90"/>
    </location>
</feature>
<keyword evidence="3" id="KW-1185">Reference proteome</keyword>
<protein>
    <recommendedName>
        <fullName evidence="4">Avr9/Cf-9 rapidly elicited protein</fullName>
    </recommendedName>
</protein>
<dbReference type="InterPro" id="IPR008480">
    <property type="entry name" value="DUF761_pln"/>
</dbReference>
<evidence type="ECO:0000313" key="2">
    <source>
        <dbReference type="EMBL" id="KAJ8434310.1"/>
    </source>
</evidence>
<organism evidence="2 3">
    <name type="scientific">Carnegiea gigantea</name>
    <dbReference type="NCBI Taxonomy" id="171969"/>
    <lineage>
        <taxon>Eukaryota</taxon>
        <taxon>Viridiplantae</taxon>
        <taxon>Streptophyta</taxon>
        <taxon>Embryophyta</taxon>
        <taxon>Tracheophyta</taxon>
        <taxon>Spermatophyta</taxon>
        <taxon>Magnoliopsida</taxon>
        <taxon>eudicotyledons</taxon>
        <taxon>Gunneridae</taxon>
        <taxon>Pentapetalae</taxon>
        <taxon>Caryophyllales</taxon>
        <taxon>Cactineae</taxon>
        <taxon>Cactaceae</taxon>
        <taxon>Cactoideae</taxon>
        <taxon>Echinocereeae</taxon>
        <taxon>Carnegiea</taxon>
    </lineage>
</organism>
<comment type="caution">
    <text evidence="2">The sequence shown here is derived from an EMBL/GenBank/DDBJ whole genome shotgun (WGS) entry which is preliminary data.</text>
</comment>
<evidence type="ECO:0000256" key="1">
    <source>
        <dbReference type="SAM" id="MobiDB-lite"/>
    </source>
</evidence>
<dbReference type="OrthoDB" id="696337at2759"/>
<dbReference type="Pfam" id="PF05553">
    <property type="entry name" value="DUF761"/>
    <property type="match status" value="1"/>
</dbReference>
<dbReference type="EMBL" id="JAKOGI010000487">
    <property type="protein sequence ID" value="KAJ8434310.1"/>
    <property type="molecule type" value="Genomic_DNA"/>
</dbReference>
<reference evidence="2" key="1">
    <citation type="submission" date="2022-04" db="EMBL/GenBank/DDBJ databases">
        <title>Carnegiea gigantea Genome sequencing and assembly v2.</title>
        <authorList>
            <person name="Copetti D."/>
            <person name="Sanderson M.J."/>
            <person name="Burquez A."/>
            <person name="Wojciechowski M.F."/>
        </authorList>
    </citation>
    <scope>NUCLEOTIDE SEQUENCE</scope>
    <source>
        <strain evidence="2">SGP5-SGP5p</strain>
        <tissue evidence="2">Aerial part</tissue>
    </source>
</reference>
<evidence type="ECO:0000313" key="3">
    <source>
        <dbReference type="Proteomes" id="UP001153076"/>
    </source>
</evidence>
<dbReference type="Proteomes" id="UP001153076">
    <property type="component" value="Unassembled WGS sequence"/>
</dbReference>
<gene>
    <name evidence="2" type="ORF">Cgig2_009935</name>
</gene>
<dbReference type="PANTHER" id="PTHR33265">
    <property type="entry name" value="AVR9/CF-9 RAPIDLY ELICITED PROTEIN-RELATED"/>
    <property type="match status" value="1"/>
</dbReference>
<dbReference type="AlphaFoldDB" id="A0A9Q1QAZ4"/>
<proteinExistence type="predicted"/>